<dbReference type="Gene3D" id="3.40.630.30">
    <property type="match status" value="1"/>
</dbReference>
<reference evidence="2" key="1">
    <citation type="journal article" date="2019" name="Int. J. Syst. Evol. Microbiol.">
        <title>The Global Catalogue of Microorganisms (GCM) 10K type strain sequencing project: providing services to taxonomists for standard genome sequencing and annotation.</title>
        <authorList>
            <consortium name="The Broad Institute Genomics Platform"/>
            <consortium name="The Broad Institute Genome Sequencing Center for Infectious Disease"/>
            <person name="Wu L."/>
            <person name="Ma J."/>
        </authorList>
    </citation>
    <scope>NUCLEOTIDE SEQUENCE [LARGE SCALE GENOMIC DNA]</scope>
    <source>
        <strain evidence="2">JCM 17452</strain>
    </source>
</reference>
<comment type="caution">
    <text evidence="1">The sequence shown here is derived from an EMBL/GenBank/DDBJ whole genome shotgun (WGS) entry which is preliminary data.</text>
</comment>
<sequence>MTHYKIYNKTEDLPDSWNDLTTHDVLLQPAYLKGLESASPNNIQCFYIGVFINDELVGIALIQRVQLYLKDMFRDSGVSCVKTFVKDNLSKVLKGNILVVGNLTHTGQHGLYFDGKKIAPNTFYNEIFKGLEELKSKIKAENNKTIRLVLVKDFFLNDTFIDENFFQSKKLHKASVQPNMIMNVLGDWSCNQDYISCMKKKYRDRYKRAKKKLNSITCSEMDLEMVKANSKLIHDLYLNVSDNAKFNTFILPENHFYHCKLRLKEKFKVFGYYLKDELIGFFTLILNNNHLETYFLGYDHEHQYPNQLYLNMLYDMAQFGIENKFQSIVYARTAMEIKSSVGAKPKPMVMYLKHTNIILNAILKQVFRFMNPSKEWEERHPFD</sequence>
<evidence type="ECO:0000313" key="2">
    <source>
        <dbReference type="Proteomes" id="UP001500027"/>
    </source>
</evidence>
<evidence type="ECO:0000313" key="1">
    <source>
        <dbReference type="EMBL" id="GAA4268776.1"/>
    </source>
</evidence>
<keyword evidence="2" id="KW-1185">Reference proteome</keyword>
<dbReference type="Proteomes" id="UP001500027">
    <property type="component" value="Unassembled WGS sequence"/>
</dbReference>
<proteinExistence type="predicted"/>
<evidence type="ECO:0008006" key="3">
    <source>
        <dbReference type="Google" id="ProtNLM"/>
    </source>
</evidence>
<name>A0ABP8E966_9FLAO</name>
<dbReference type="RefSeq" id="WP_246046786.1">
    <property type="nucleotide sequence ID" value="NZ_BAABAV010000001.1"/>
</dbReference>
<organism evidence="1 2">
    <name type="scientific">Hyunsoonleella aestuarii</name>
    <dbReference type="NCBI Taxonomy" id="912802"/>
    <lineage>
        <taxon>Bacteria</taxon>
        <taxon>Pseudomonadati</taxon>
        <taxon>Bacteroidota</taxon>
        <taxon>Flavobacteriia</taxon>
        <taxon>Flavobacteriales</taxon>
        <taxon>Flavobacteriaceae</taxon>
    </lineage>
</organism>
<protein>
    <recommendedName>
        <fullName evidence="3">GNAT family N-acetyltransferase</fullName>
    </recommendedName>
</protein>
<dbReference type="InterPro" id="IPR016181">
    <property type="entry name" value="Acyl_CoA_acyltransferase"/>
</dbReference>
<dbReference type="SUPFAM" id="SSF55729">
    <property type="entry name" value="Acyl-CoA N-acyltransferases (Nat)"/>
    <property type="match status" value="1"/>
</dbReference>
<dbReference type="EMBL" id="BAABAV010000001">
    <property type="protein sequence ID" value="GAA4268776.1"/>
    <property type="molecule type" value="Genomic_DNA"/>
</dbReference>
<accession>A0ABP8E966</accession>
<gene>
    <name evidence="1" type="ORF">GCM10022257_08770</name>
</gene>